<reference evidence="2 3" key="1">
    <citation type="submission" date="2016-10" db="EMBL/GenBank/DDBJ databases">
        <authorList>
            <person name="Varghese N."/>
            <person name="Submissions S."/>
        </authorList>
    </citation>
    <scope>NUCLEOTIDE SEQUENCE [LARGE SCALE GENOMIC DNA]</scope>
    <source>
        <strain evidence="2 3">DSM 16392</strain>
    </source>
</reference>
<dbReference type="EMBL" id="FOSK01000010">
    <property type="protein sequence ID" value="SFK87418.1"/>
    <property type="molecule type" value="Genomic_DNA"/>
</dbReference>
<dbReference type="Gene3D" id="1.10.260.40">
    <property type="entry name" value="lambda repressor-like DNA-binding domains"/>
    <property type="match status" value="1"/>
</dbReference>
<evidence type="ECO:0000313" key="3">
    <source>
        <dbReference type="Proteomes" id="UP000199598"/>
    </source>
</evidence>
<evidence type="ECO:0000259" key="1">
    <source>
        <dbReference type="PROSITE" id="PS50943"/>
    </source>
</evidence>
<name>A0A1I4D1K5_9HYPH</name>
<keyword evidence="3" id="KW-1185">Reference proteome</keyword>
<dbReference type="SUPFAM" id="SSF47413">
    <property type="entry name" value="lambda repressor-like DNA-binding domains"/>
    <property type="match status" value="1"/>
</dbReference>
<protein>
    <submittedName>
        <fullName evidence="2">Transcriptional regulator, contains XRE-family HTH domain</fullName>
    </submittedName>
</protein>
<evidence type="ECO:0000313" key="2">
    <source>
        <dbReference type="EMBL" id="SFK87418.1"/>
    </source>
</evidence>
<dbReference type="Pfam" id="PF01381">
    <property type="entry name" value="HTH_3"/>
    <property type="match status" value="1"/>
</dbReference>
<dbReference type="CDD" id="cd00093">
    <property type="entry name" value="HTH_XRE"/>
    <property type="match status" value="1"/>
</dbReference>
<feature type="domain" description="HTH cro/C1-type" evidence="1">
    <location>
        <begin position="7"/>
        <end position="62"/>
    </location>
</feature>
<proteinExistence type="predicted"/>
<dbReference type="Proteomes" id="UP000199598">
    <property type="component" value="Unassembled WGS sequence"/>
</dbReference>
<organism evidence="2 3">
    <name type="scientific">Pseudovibrio ascidiaceicola</name>
    <dbReference type="NCBI Taxonomy" id="285279"/>
    <lineage>
        <taxon>Bacteria</taxon>
        <taxon>Pseudomonadati</taxon>
        <taxon>Pseudomonadota</taxon>
        <taxon>Alphaproteobacteria</taxon>
        <taxon>Hyphomicrobiales</taxon>
        <taxon>Stappiaceae</taxon>
        <taxon>Pseudovibrio</taxon>
    </lineage>
</organism>
<comment type="caution">
    <text evidence="2">The sequence shown here is derived from an EMBL/GenBank/DDBJ whole genome shotgun (WGS) entry which is preliminary data.</text>
</comment>
<dbReference type="SMART" id="SM00530">
    <property type="entry name" value="HTH_XRE"/>
    <property type="match status" value="1"/>
</dbReference>
<dbReference type="PROSITE" id="PS50943">
    <property type="entry name" value="HTH_CROC1"/>
    <property type="match status" value="1"/>
</dbReference>
<dbReference type="RefSeq" id="WP_093521838.1">
    <property type="nucleotide sequence ID" value="NZ_FOSK01000010.1"/>
</dbReference>
<gene>
    <name evidence="2" type="ORF">SAMN04488518_110186</name>
</gene>
<accession>A0A1I4D1K5</accession>
<dbReference type="InterPro" id="IPR001387">
    <property type="entry name" value="Cro/C1-type_HTH"/>
</dbReference>
<dbReference type="InterPro" id="IPR010982">
    <property type="entry name" value="Lambda_DNA-bd_dom_sf"/>
</dbReference>
<sequence>MTWQQRLQKLRKQNDLTVKDLARRANVGYDNLYKIEKGLIDNPRGETLGKLAQALGVNEQFLRFGIHGVNDVSFLEDAEILNEMEEHAKQTDLDLIDQAWTQALEIEAQVYGSGSKGPMNFVSMMFARIYHEMLKRNEQ</sequence>